<proteinExistence type="predicted"/>
<sequence length="140" mass="14190">MSALRSLAALWAGLSAAFIAVCPAGVSRASPSGDDGPGQCSFILTPPKVVQVSGLSVVSATLRPGPCTIHASPNLSVICLSVAGGGSQGECASMNGQNPAEVRYPYQPGTTYVVKAQGCASTFQPPYTLCQNFGPTQTTL</sequence>
<dbReference type="Proteomes" id="UP000466578">
    <property type="component" value="Chromosome"/>
</dbReference>
<evidence type="ECO:0000256" key="1">
    <source>
        <dbReference type="SAM" id="SignalP"/>
    </source>
</evidence>
<accession>A0ABM7KEK5</accession>
<keyword evidence="3" id="KW-1185">Reference proteome</keyword>
<keyword evidence="1" id="KW-0732">Signal</keyword>
<dbReference type="EMBL" id="AP022597">
    <property type="protein sequence ID" value="BBY72624.1"/>
    <property type="molecule type" value="Genomic_DNA"/>
</dbReference>
<reference evidence="2 3" key="1">
    <citation type="journal article" date="2019" name="Emerg. Microbes Infect.">
        <title>Comprehensive subspecies identification of 175 nontuberculous mycobacteria species based on 7547 genomic profiles.</title>
        <authorList>
            <person name="Matsumoto Y."/>
            <person name="Kinjo T."/>
            <person name="Motooka D."/>
            <person name="Nabeya D."/>
            <person name="Jung N."/>
            <person name="Uechi K."/>
            <person name="Horii T."/>
            <person name="Iida T."/>
            <person name="Fujita J."/>
            <person name="Nakamura S."/>
        </authorList>
    </citation>
    <scope>NUCLEOTIDE SEQUENCE [LARGE SCALE GENOMIC DNA]</scope>
    <source>
        <strain evidence="2 3">JCM 30622</strain>
    </source>
</reference>
<organism evidence="2 3">
    <name type="scientific">Mycobacterium paraintracellulare</name>
    <dbReference type="NCBI Taxonomy" id="1138383"/>
    <lineage>
        <taxon>Bacteria</taxon>
        <taxon>Bacillati</taxon>
        <taxon>Actinomycetota</taxon>
        <taxon>Actinomycetes</taxon>
        <taxon>Mycobacteriales</taxon>
        <taxon>Mycobacteriaceae</taxon>
        <taxon>Mycobacterium</taxon>
        <taxon>Mycobacterium avium complex (MAC)</taxon>
    </lineage>
</organism>
<evidence type="ECO:0008006" key="4">
    <source>
        <dbReference type="Google" id="ProtNLM"/>
    </source>
</evidence>
<feature type="chain" id="PRO_5045038797" description="Secreted protein" evidence="1">
    <location>
        <begin position="30"/>
        <end position="140"/>
    </location>
</feature>
<evidence type="ECO:0000313" key="2">
    <source>
        <dbReference type="EMBL" id="BBY72624.1"/>
    </source>
</evidence>
<gene>
    <name evidence="2" type="ORF">MPRI_48110</name>
</gene>
<feature type="signal peptide" evidence="1">
    <location>
        <begin position="1"/>
        <end position="29"/>
    </location>
</feature>
<evidence type="ECO:0000313" key="3">
    <source>
        <dbReference type="Proteomes" id="UP000466578"/>
    </source>
</evidence>
<protein>
    <recommendedName>
        <fullName evidence="4">Secreted protein</fullName>
    </recommendedName>
</protein>
<name>A0ABM7KEK5_9MYCO</name>